<keyword evidence="3" id="KW-1185">Reference proteome</keyword>
<dbReference type="EMBL" id="VFML01000001">
    <property type="protein sequence ID" value="TQJ00665.1"/>
    <property type="molecule type" value="Genomic_DNA"/>
</dbReference>
<reference evidence="2 3" key="1">
    <citation type="submission" date="2019-06" db="EMBL/GenBank/DDBJ databases">
        <title>Sequencing the genomes of 1000 actinobacteria strains.</title>
        <authorList>
            <person name="Klenk H.-P."/>
        </authorList>
    </citation>
    <scope>NUCLEOTIDE SEQUENCE [LARGE SCALE GENOMIC DNA]</scope>
    <source>
        <strain evidence="2 3">DSM 45679</strain>
    </source>
</reference>
<dbReference type="SUPFAM" id="SSF53800">
    <property type="entry name" value="Chelatase"/>
    <property type="match status" value="1"/>
</dbReference>
<comment type="caution">
    <text evidence="2">The sequence shown here is derived from an EMBL/GenBank/DDBJ whole genome shotgun (WGS) entry which is preliminary data.</text>
</comment>
<accession>A0A542DC82</accession>
<dbReference type="OrthoDB" id="9797895at2"/>
<evidence type="ECO:0000256" key="1">
    <source>
        <dbReference type="SAM" id="MobiDB-lite"/>
    </source>
</evidence>
<proteinExistence type="predicted"/>
<evidence type="ECO:0000313" key="3">
    <source>
        <dbReference type="Proteomes" id="UP000320876"/>
    </source>
</evidence>
<feature type="region of interest" description="Disordered" evidence="1">
    <location>
        <begin position="236"/>
        <end position="257"/>
    </location>
</feature>
<dbReference type="AlphaFoldDB" id="A0A542DC82"/>
<dbReference type="Proteomes" id="UP000320876">
    <property type="component" value="Unassembled WGS sequence"/>
</dbReference>
<name>A0A542DC82_AMYCI</name>
<evidence type="ECO:0008006" key="4">
    <source>
        <dbReference type="Google" id="ProtNLM"/>
    </source>
</evidence>
<gene>
    <name evidence="2" type="ORF">FB471_0307</name>
</gene>
<organism evidence="2 3">
    <name type="scientific">Amycolatopsis cihanbeyliensis</name>
    <dbReference type="NCBI Taxonomy" id="1128664"/>
    <lineage>
        <taxon>Bacteria</taxon>
        <taxon>Bacillati</taxon>
        <taxon>Actinomycetota</taxon>
        <taxon>Actinomycetes</taxon>
        <taxon>Pseudonocardiales</taxon>
        <taxon>Pseudonocardiaceae</taxon>
        <taxon>Amycolatopsis</taxon>
    </lineage>
</organism>
<sequence>MPATLLLTGGHESDSGRALAPLALPGGTAHRVIPPGRPLQRAASEALEDAPHTVCVVPMTLGRDPKLVADTARALNWLTRGAGRGRICLTAPFGTTDHLIGWLRAAARHAAGPAPDVAVLITAPVAGPFEDAELFRVARLVRQYSGHRWVEVAFAGGDPDLAEGVDRCHRLGATRVALVPASFCRATVRGSEGGGPLLTEAAIAGVLTARTTAATRALACGDDGILAGLDAEHGHGYAHSHGPGDERHVHGHVHSHR</sequence>
<evidence type="ECO:0000313" key="2">
    <source>
        <dbReference type="EMBL" id="TQJ00665.1"/>
    </source>
</evidence>
<dbReference type="RefSeq" id="WP_141995567.1">
    <property type="nucleotide sequence ID" value="NZ_VFML01000001.1"/>
</dbReference>
<protein>
    <recommendedName>
        <fullName evidence="4">Cobalamin biosynthesis protein CbiX</fullName>
    </recommendedName>
</protein>